<keyword evidence="2" id="KW-1185">Reference proteome</keyword>
<proteinExistence type="predicted"/>
<reference evidence="1 2" key="1">
    <citation type="submission" date="2019-08" db="EMBL/GenBank/DDBJ databases">
        <title>In-depth cultivation of the pig gut microbiome towards novel bacterial diversity and tailored functional studies.</title>
        <authorList>
            <person name="Wylensek D."/>
            <person name="Hitch T.C.A."/>
            <person name="Clavel T."/>
        </authorList>
    </citation>
    <scope>NUCLEOTIDE SEQUENCE [LARGE SCALE GENOMIC DNA]</scope>
    <source>
        <strain evidence="1 2">RF-744-FAT-4</strain>
    </source>
</reference>
<organism evidence="1 2">
    <name type="scientific">Pseudoramibacter porci</name>
    <dbReference type="NCBI Taxonomy" id="2606631"/>
    <lineage>
        <taxon>Bacteria</taxon>
        <taxon>Bacillati</taxon>
        <taxon>Bacillota</taxon>
        <taxon>Clostridia</taxon>
        <taxon>Eubacteriales</taxon>
        <taxon>Eubacteriaceae</taxon>
        <taxon>Pseudoramibacter</taxon>
    </lineage>
</organism>
<evidence type="ECO:0000313" key="2">
    <source>
        <dbReference type="Proteomes" id="UP000461754"/>
    </source>
</evidence>
<name>A0A7X2NEF1_9FIRM</name>
<protein>
    <submittedName>
        <fullName evidence="1">Uncharacterized protein</fullName>
    </submittedName>
</protein>
<comment type="caution">
    <text evidence="1">The sequence shown here is derived from an EMBL/GenBank/DDBJ whole genome shotgun (WGS) entry which is preliminary data.</text>
</comment>
<accession>A0A7X2NEF1</accession>
<dbReference type="AlphaFoldDB" id="A0A7X2NEF1"/>
<dbReference type="RefSeq" id="WP_154575270.1">
    <property type="nucleotide sequence ID" value="NZ_VUMO01000001.1"/>
</dbReference>
<dbReference type="Proteomes" id="UP000461754">
    <property type="component" value="Unassembled WGS sequence"/>
</dbReference>
<gene>
    <name evidence="1" type="ORF">FYJ52_00285</name>
</gene>
<dbReference type="EMBL" id="VUMO01000001">
    <property type="protein sequence ID" value="MSS18860.1"/>
    <property type="molecule type" value="Genomic_DNA"/>
</dbReference>
<evidence type="ECO:0000313" key="1">
    <source>
        <dbReference type="EMBL" id="MSS18860.1"/>
    </source>
</evidence>
<sequence>MNKKAYEEALKTDSALELVRIMYKNGYNLPEINQWPKELRERYENLTAHLSNDFNIVKEFF</sequence>